<evidence type="ECO:0000313" key="2">
    <source>
        <dbReference type="Proteomes" id="UP001432251"/>
    </source>
</evidence>
<sequence>MKHHRRGVHSLRVKLTVASVGLLALGMIAATAISLMAMRHYLIDSIDEELKASRTSIQRTGITLKQVQALSELGIALDKMQPSDGAGALPRSGSVFVAVDQDGHPVPVGTLRPTPRQRALAGAVDDPAGLARRDTPREVSFDGGPYRVVGARLADDTTVLMATSTGALHSGIHKVLRVDLAAGVVLLLLLGVLTMIGAHRRLRPLEDMVETASAIAEGDLTRRVPQRRDPVQETEQLRLALNSMLHQVESAFETRERSAAQLRSFVADASHELRTPLSAIRGYLQLYDKGMLRDPDERARAWRRVNAEADRMQRLVDELLTLARLDQQPELRLRNVDLSRLVRDAADDLRVQQPERPVSVTAEGAVLVQADESGLRQVLGNLLGNVRVHTPADAAVALRVTREDGVVRLAVADEGPGLADEDAARVFDRFFRSGGAAGSGLGMAIVQGVVTAHGGTVAVRSGDEAGGGLTVTVSLPAGTDTSAGQERTSAHTVLP</sequence>
<keyword evidence="1" id="KW-0808">Transferase</keyword>
<accession>A0ACD5AG30</accession>
<keyword evidence="2" id="KW-1185">Reference proteome</keyword>
<proteinExistence type="predicted"/>
<dbReference type="Proteomes" id="UP001432251">
    <property type="component" value="Chromosome"/>
</dbReference>
<protein>
    <submittedName>
        <fullName evidence="1">HAMP domain-containing sensor histidine kinase</fullName>
    </submittedName>
</protein>
<evidence type="ECO:0000313" key="1">
    <source>
        <dbReference type="EMBL" id="WWQ66151.1"/>
    </source>
</evidence>
<name>A0ACD5AG30_9ACTN</name>
<gene>
    <name evidence="1" type="ORF">V2W30_24360</name>
</gene>
<organism evidence="1 2">
    <name type="scientific">Streptomyces citrinus</name>
    <dbReference type="NCBI Taxonomy" id="3118173"/>
    <lineage>
        <taxon>Bacteria</taxon>
        <taxon>Bacillati</taxon>
        <taxon>Actinomycetota</taxon>
        <taxon>Actinomycetes</taxon>
        <taxon>Kitasatosporales</taxon>
        <taxon>Streptomycetaceae</taxon>
        <taxon>Streptomyces</taxon>
    </lineage>
</organism>
<dbReference type="EMBL" id="CP146022">
    <property type="protein sequence ID" value="WWQ66151.1"/>
    <property type="molecule type" value="Genomic_DNA"/>
</dbReference>
<keyword evidence="1" id="KW-0418">Kinase</keyword>
<reference evidence="1" key="1">
    <citation type="journal article" date="2025" name="Int. J. Syst. Evol. Microbiol.">
        <title>Streptomyces citrinus sp. nov., with yellow diffusible pigment.</title>
        <authorList>
            <person name="He Y."/>
            <person name="Yang E."/>
            <person name="Xu J."/>
            <person name="Sun Y."/>
            <person name="Sun L."/>
        </authorList>
    </citation>
    <scope>NUCLEOTIDE SEQUENCE</scope>
    <source>
        <strain evidence="1">Q6</strain>
    </source>
</reference>